<name>A0A645IEB8_9ZZZZ</name>
<sequence>MLLLVKLPVVVSAQYSVVLFDNKGAAALPPGSPVLASTRVVIVPVPVTGLTKVNG</sequence>
<dbReference type="EMBL" id="VSSQ01113134">
    <property type="protein sequence ID" value="MPN49671.1"/>
    <property type="molecule type" value="Genomic_DNA"/>
</dbReference>
<comment type="caution">
    <text evidence="1">The sequence shown here is derived from an EMBL/GenBank/DDBJ whole genome shotgun (WGS) entry which is preliminary data.</text>
</comment>
<protein>
    <submittedName>
        <fullName evidence="1">Uncharacterized protein</fullName>
    </submittedName>
</protein>
<accession>A0A645IEB8</accession>
<reference evidence="1" key="1">
    <citation type="submission" date="2019-08" db="EMBL/GenBank/DDBJ databases">
        <authorList>
            <person name="Kucharzyk K."/>
            <person name="Murdoch R.W."/>
            <person name="Higgins S."/>
            <person name="Loffler F."/>
        </authorList>
    </citation>
    <scope>NUCLEOTIDE SEQUENCE</scope>
</reference>
<gene>
    <name evidence="1" type="ORF">SDC9_197293</name>
</gene>
<proteinExistence type="predicted"/>
<dbReference type="AlphaFoldDB" id="A0A645IEB8"/>
<organism evidence="1">
    <name type="scientific">bioreactor metagenome</name>
    <dbReference type="NCBI Taxonomy" id="1076179"/>
    <lineage>
        <taxon>unclassified sequences</taxon>
        <taxon>metagenomes</taxon>
        <taxon>ecological metagenomes</taxon>
    </lineage>
</organism>
<evidence type="ECO:0000313" key="1">
    <source>
        <dbReference type="EMBL" id="MPN49671.1"/>
    </source>
</evidence>